<dbReference type="Pfam" id="PF02470">
    <property type="entry name" value="MlaD"/>
    <property type="match status" value="1"/>
</dbReference>
<dbReference type="EMBL" id="PEYM01000072">
    <property type="protein sequence ID" value="PIS29768.1"/>
    <property type="molecule type" value="Genomic_DNA"/>
</dbReference>
<dbReference type="InterPro" id="IPR052336">
    <property type="entry name" value="MlaD_Phospholipid_Transporter"/>
</dbReference>
<feature type="coiled-coil region" evidence="1">
    <location>
        <begin position="172"/>
        <end position="199"/>
    </location>
</feature>
<sequence>MRLSTQAKVGMLTLVSLLALSLLIIWKTDLLNVSSGYEMKGSFQSIEGLTIGSEIRYRGFRVGKVFRIDPGPYEIALNGIVYNHIRFPSDSKLRIAYDGIVGQKYLEIIPGTEEAIYRPPQVLYGITTSGIVDFIDIGSQNLVETKKILENIRAMIENPEFKNAFTGTVFTANQVAQDMQRLTAELRETNRGIKEIVADPGFQRSVKGTIAETEKTLSSANNFFDSVSHINVRISGGVDLGTLSNAVQGNLDIVRSDADYFRLGIGEGQTNRQISLHDVLFTSRLSDDFGFRLGVINNQLGGGVAFYPSAKTTFRSDIYDINNADVNANRLWPKFRLGYDYELRDYMDLSIKGDDILNQGNRNFTIGVLVKPPKSRIY</sequence>
<gene>
    <name evidence="3" type="ORF">COT42_04365</name>
</gene>
<accession>A0A2H0Y009</accession>
<feature type="domain" description="Mce/MlaD" evidence="2">
    <location>
        <begin position="36"/>
        <end position="111"/>
    </location>
</feature>
<evidence type="ECO:0000256" key="1">
    <source>
        <dbReference type="SAM" id="Coils"/>
    </source>
</evidence>
<dbReference type="PANTHER" id="PTHR33371">
    <property type="entry name" value="INTERMEMBRANE PHOSPHOLIPID TRANSPORT SYSTEM BINDING PROTEIN MLAD-RELATED"/>
    <property type="match status" value="1"/>
</dbReference>
<dbReference type="Proteomes" id="UP000231343">
    <property type="component" value="Unassembled WGS sequence"/>
</dbReference>
<dbReference type="AlphaFoldDB" id="A0A2H0Y009"/>
<dbReference type="InterPro" id="IPR003399">
    <property type="entry name" value="Mce/MlaD"/>
</dbReference>
<evidence type="ECO:0000313" key="3">
    <source>
        <dbReference type="EMBL" id="PIS29768.1"/>
    </source>
</evidence>
<evidence type="ECO:0000313" key="4">
    <source>
        <dbReference type="Proteomes" id="UP000231343"/>
    </source>
</evidence>
<proteinExistence type="predicted"/>
<comment type="caution">
    <text evidence="3">The sequence shown here is derived from an EMBL/GenBank/DDBJ whole genome shotgun (WGS) entry which is preliminary data.</text>
</comment>
<organism evidence="3 4">
    <name type="scientific">Candidatus Saganbacteria bacterium CG08_land_8_20_14_0_20_45_16</name>
    <dbReference type="NCBI Taxonomy" id="2014293"/>
    <lineage>
        <taxon>Bacteria</taxon>
        <taxon>Bacillati</taxon>
        <taxon>Saganbacteria</taxon>
    </lineage>
</organism>
<dbReference type="PANTHER" id="PTHR33371:SF4">
    <property type="entry name" value="INTERMEMBRANE PHOSPHOLIPID TRANSPORT SYSTEM BINDING PROTEIN MLAD"/>
    <property type="match status" value="1"/>
</dbReference>
<protein>
    <recommendedName>
        <fullName evidence="2">Mce/MlaD domain-containing protein</fullName>
    </recommendedName>
</protein>
<reference evidence="3 4" key="1">
    <citation type="submission" date="2017-09" db="EMBL/GenBank/DDBJ databases">
        <title>Depth-based differentiation of microbial function through sediment-hosted aquifers and enrichment of novel symbionts in the deep terrestrial subsurface.</title>
        <authorList>
            <person name="Probst A.J."/>
            <person name="Ladd B."/>
            <person name="Jarett J.K."/>
            <person name="Geller-Mcgrath D.E."/>
            <person name="Sieber C.M."/>
            <person name="Emerson J.B."/>
            <person name="Anantharaman K."/>
            <person name="Thomas B.C."/>
            <person name="Malmstrom R."/>
            <person name="Stieglmeier M."/>
            <person name="Klingl A."/>
            <person name="Woyke T."/>
            <person name="Ryan C.M."/>
            <person name="Banfield J.F."/>
        </authorList>
    </citation>
    <scope>NUCLEOTIDE SEQUENCE [LARGE SCALE GENOMIC DNA]</scope>
    <source>
        <strain evidence="3">CG08_land_8_20_14_0_20_45_16</strain>
    </source>
</reference>
<keyword evidence="1" id="KW-0175">Coiled coil</keyword>
<evidence type="ECO:0000259" key="2">
    <source>
        <dbReference type="Pfam" id="PF02470"/>
    </source>
</evidence>
<name>A0A2H0Y009_UNCSA</name>